<proteinExistence type="predicted"/>
<dbReference type="NCBIfam" id="TIGR02870">
    <property type="entry name" value="spore_II_D"/>
    <property type="match status" value="1"/>
</dbReference>
<dbReference type="PANTHER" id="PTHR30032:SF4">
    <property type="entry name" value="AMIDASE ENHANCER"/>
    <property type="match status" value="1"/>
</dbReference>
<evidence type="ECO:0000313" key="2">
    <source>
        <dbReference type="EMBL" id="MDR6225535.1"/>
    </source>
</evidence>
<comment type="caution">
    <text evidence="2">The sequence shown here is derived from an EMBL/GenBank/DDBJ whole genome shotgun (WGS) entry which is preliminary data.</text>
</comment>
<dbReference type="RefSeq" id="WP_309864330.1">
    <property type="nucleotide sequence ID" value="NZ_JAVDQG010000003.1"/>
</dbReference>
<organism evidence="2 3">
    <name type="scientific">Desmospora profundinema</name>
    <dbReference type="NCBI Taxonomy" id="1571184"/>
    <lineage>
        <taxon>Bacteria</taxon>
        <taxon>Bacillati</taxon>
        <taxon>Bacillota</taxon>
        <taxon>Bacilli</taxon>
        <taxon>Bacillales</taxon>
        <taxon>Thermoactinomycetaceae</taxon>
        <taxon>Desmospora</taxon>
    </lineage>
</organism>
<name>A0ABU1IP46_9BACL</name>
<feature type="domain" description="Sporulation stage II protein D amidase enhancer LytB N-terminal" evidence="1">
    <location>
        <begin position="56"/>
        <end position="164"/>
    </location>
</feature>
<dbReference type="InterPro" id="IPR013486">
    <property type="entry name" value="SpoIID/LytB"/>
</dbReference>
<evidence type="ECO:0000259" key="1">
    <source>
        <dbReference type="Pfam" id="PF08486"/>
    </source>
</evidence>
<dbReference type="NCBIfam" id="TIGR02669">
    <property type="entry name" value="SpoIID_LytB"/>
    <property type="match status" value="1"/>
</dbReference>
<dbReference type="EMBL" id="JAVDQG010000003">
    <property type="protein sequence ID" value="MDR6225535.1"/>
    <property type="molecule type" value="Genomic_DNA"/>
</dbReference>
<dbReference type="InterPro" id="IPR013693">
    <property type="entry name" value="SpoIID/LytB_N"/>
</dbReference>
<keyword evidence="3" id="KW-1185">Reference proteome</keyword>
<dbReference type="InterPro" id="IPR014225">
    <property type="entry name" value="Spore_II_D_firmicutes"/>
</dbReference>
<dbReference type="Pfam" id="PF08486">
    <property type="entry name" value="SpoIID"/>
    <property type="match status" value="1"/>
</dbReference>
<evidence type="ECO:0000313" key="3">
    <source>
        <dbReference type="Proteomes" id="UP001185012"/>
    </source>
</evidence>
<dbReference type="Proteomes" id="UP001185012">
    <property type="component" value="Unassembled WGS sequence"/>
</dbReference>
<reference evidence="2 3" key="1">
    <citation type="submission" date="2023-07" db="EMBL/GenBank/DDBJ databases">
        <title>Genomic Encyclopedia of Type Strains, Phase IV (KMG-IV): sequencing the most valuable type-strain genomes for metagenomic binning, comparative biology and taxonomic classification.</title>
        <authorList>
            <person name="Goeker M."/>
        </authorList>
    </citation>
    <scope>NUCLEOTIDE SEQUENCE [LARGE SCALE GENOMIC DNA]</scope>
    <source>
        <strain evidence="2 3">DSM 45903</strain>
    </source>
</reference>
<accession>A0ABU1IP46</accession>
<protein>
    <submittedName>
        <fullName evidence="2">Stage II sporulation protein D</fullName>
    </submittedName>
</protein>
<sequence>MHKGILLFVSVLVGLMIILPAALVSMGGGADGGKGSDQPGQPLLSEGPDVKVYLTEEKKVVDVPLEAYIRGVVAAEMPAEFHTEALKAQALAARTYIVDRLERGNFSDMKTWGETAASAHVSDTVQHQVYETDEQLQEKWKEQFEPFSKKVDEAVRSTQGQVILFEGEPIYAAFFSTSNGHTENAEDYFEKSYPYLKSVDSSWDLQSPKFADEKKVSVSAFLEKLKEKTGKEVAISASSGNGWMEVKNRTQGERVATVQIGDQEFTGREVREALDLASSDFEWSLEGDAIIFRTKGYGHGVGMSQWGANLMAEEGKEAEEIIRHYYQGVEIDSVTEKEGE</sequence>
<dbReference type="PANTHER" id="PTHR30032">
    <property type="entry name" value="N-ACETYLMURAMOYL-L-ALANINE AMIDASE-RELATED"/>
    <property type="match status" value="1"/>
</dbReference>
<gene>
    <name evidence="2" type="ORF">JOE21_001533</name>
</gene>
<dbReference type="InterPro" id="IPR051922">
    <property type="entry name" value="Bact_Sporulation_Assoc"/>
</dbReference>